<dbReference type="Proteomes" id="UP000709959">
    <property type="component" value="Unassembled WGS sequence"/>
</dbReference>
<dbReference type="PANTHER" id="PTHR46825">
    <property type="entry name" value="D-ALANYL-D-ALANINE-CARBOXYPEPTIDASE/ENDOPEPTIDASE AMPH"/>
    <property type="match status" value="1"/>
</dbReference>
<evidence type="ECO:0000259" key="1">
    <source>
        <dbReference type="Pfam" id="PF00144"/>
    </source>
</evidence>
<dbReference type="Pfam" id="PF00144">
    <property type="entry name" value="Beta-lactamase"/>
    <property type="match status" value="1"/>
</dbReference>
<protein>
    <submittedName>
        <fullName evidence="3">Serine hydrolase</fullName>
    </submittedName>
</protein>
<dbReference type="InterPro" id="IPR012338">
    <property type="entry name" value="Beta-lactam/transpept-like"/>
</dbReference>
<feature type="domain" description="Peptidase S12 Pab87-related C-terminal" evidence="2">
    <location>
        <begin position="338"/>
        <end position="431"/>
    </location>
</feature>
<feature type="domain" description="Beta-lactamase-related" evidence="1">
    <location>
        <begin position="1"/>
        <end position="298"/>
    </location>
</feature>
<dbReference type="InterPro" id="IPR050491">
    <property type="entry name" value="AmpC-like"/>
</dbReference>
<sequence length="441" mass="48652">MDADTLFGMMSTTKAMTALAVGMLVDENKVAWDDPVSKHLPRLRLPNAYLTEHVTIRDLLRHTAGLQNADLLWDREDLDTQAILARLDRIPTTAGLRSDFVYHNVLYQVAGEVVAAASGMSWDRFITIRILKPLGMTRSHATLQEVLDRKDGNVSVAHVDVDRQLWAIAENPVDRVPAAGAAWSTAHDAGKWLAFLLAGGVVDGRRLISEQSFRELFLPQVTVPRSQWAYPTLGLTGAHWTTYGLGWFQQDYRGQFVAMHTGSMDGRTAMVGLIPDAKAGVFIFGNLDHAEFRHALLWKALDLCMGAPDRDWNRACLELYGGLKAKAALAQQEADQARVPGTRSSHPLAAYAGTYVHATWGDLIVSLEGDRLLLRLGPSQRNRGILEHWHFDTFRTRFGDGRGGWSKVGFTLALDGSVGAAVLDDPTLTFTRVAEPPKPKP</sequence>
<dbReference type="EMBL" id="JADKCH010000005">
    <property type="protein sequence ID" value="MBK8572421.1"/>
    <property type="molecule type" value="Genomic_DNA"/>
</dbReference>
<dbReference type="InterPro" id="IPR021860">
    <property type="entry name" value="Peptidase_S12_Pab87-rel_C"/>
</dbReference>
<gene>
    <name evidence="3" type="ORF">IPN91_07165</name>
</gene>
<dbReference type="GO" id="GO:0016787">
    <property type="term" value="F:hydrolase activity"/>
    <property type="evidence" value="ECO:0007669"/>
    <property type="project" value="UniProtKB-KW"/>
</dbReference>
<dbReference type="Gene3D" id="2.40.128.600">
    <property type="match status" value="1"/>
</dbReference>
<keyword evidence="3" id="KW-0378">Hydrolase</keyword>
<name>A0A936K5W1_9BACT</name>
<dbReference type="AlphaFoldDB" id="A0A936K5W1"/>
<accession>A0A936K5W1</accession>
<organism evidence="3 4">
    <name type="scientific">Candidatus Geothrix odensensis</name>
    <dbReference type="NCBI Taxonomy" id="2954440"/>
    <lineage>
        <taxon>Bacteria</taxon>
        <taxon>Pseudomonadati</taxon>
        <taxon>Acidobacteriota</taxon>
        <taxon>Holophagae</taxon>
        <taxon>Holophagales</taxon>
        <taxon>Holophagaceae</taxon>
        <taxon>Geothrix</taxon>
    </lineage>
</organism>
<proteinExistence type="predicted"/>
<dbReference type="Pfam" id="PF11954">
    <property type="entry name" value="DUF3471"/>
    <property type="match status" value="1"/>
</dbReference>
<evidence type="ECO:0000259" key="2">
    <source>
        <dbReference type="Pfam" id="PF11954"/>
    </source>
</evidence>
<dbReference type="InterPro" id="IPR001466">
    <property type="entry name" value="Beta-lactam-related"/>
</dbReference>
<reference evidence="3 4" key="1">
    <citation type="submission" date="2020-10" db="EMBL/GenBank/DDBJ databases">
        <title>Connecting structure to function with the recovery of over 1000 high-quality activated sludge metagenome-assembled genomes encoding full-length rRNA genes using long-read sequencing.</title>
        <authorList>
            <person name="Singleton C.M."/>
            <person name="Petriglieri F."/>
            <person name="Kristensen J.M."/>
            <person name="Kirkegaard R.H."/>
            <person name="Michaelsen T.Y."/>
            <person name="Andersen M.H."/>
            <person name="Karst S.M."/>
            <person name="Dueholm M.S."/>
            <person name="Nielsen P.H."/>
            <person name="Albertsen M."/>
        </authorList>
    </citation>
    <scope>NUCLEOTIDE SEQUENCE [LARGE SCALE GENOMIC DNA]</scope>
    <source>
        <strain evidence="3">OdNE_18-Q3-R46-58_MAXAC.008</strain>
    </source>
</reference>
<comment type="caution">
    <text evidence="3">The sequence shown here is derived from an EMBL/GenBank/DDBJ whole genome shotgun (WGS) entry which is preliminary data.</text>
</comment>
<dbReference type="Gene3D" id="3.40.710.10">
    <property type="entry name" value="DD-peptidase/beta-lactamase superfamily"/>
    <property type="match status" value="1"/>
</dbReference>
<dbReference type="SUPFAM" id="SSF56601">
    <property type="entry name" value="beta-lactamase/transpeptidase-like"/>
    <property type="match status" value="1"/>
</dbReference>
<evidence type="ECO:0000313" key="3">
    <source>
        <dbReference type="EMBL" id="MBK8572421.1"/>
    </source>
</evidence>
<dbReference type="PANTHER" id="PTHR46825:SF15">
    <property type="entry name" value="BETA-LACTAMASE-RELATED DOMAIN-CONTAINING PROTEIN"/>
    <property type="match status" value="1"/>
</dbReference>
<evidence type="ECO:0000313" key="4">
    <source>
        <dbReference type="Proteomes" id="UP000709959"/>
    </source>
</evidence>